<keyword evidence="2" id="KW-1185">Reference proteome</keyword>
<accession>A0A017TGS3</accession>
<evidence type="ECO:0000313" key="1">
    <source>
        <dbReference type="EMBL" id="EYF08010.1"/>
    </source>
</evidence>
<comment type="caution">
    <text evidence="1">The sequence shown here is derived from an EMBL/GenBank/DDBJ whole genome shotgun (WGS) entry which is preliminary data.</text>
</comment>
<dbReference type="Proteomes" id="UP000019678">
    <property type="component" value="Unassembled WGS sequence"/>
</dbReference>
<name>A0A017TGS3_9BACT</name>
<dbReference type="AlphaFoldDB" id="A0A017TGS3"/>
<gene>
    <name evidence="1" type="ORF">CAP_7032</name>
</gene>
<dbReference type="RefSeq" id="WP_052374238.1">
    <property type="nucleotide sequence ID" value="NZ_ASRX01000006.1"/>
</dbReference>
<evidence type="ECO:0000313" key="2">
    <source>
        <dbReference type="Proteomes" id="UP000019678"/>
    </source>
</evidence>
<dbReference type="STRING" id="1192034.CAP_7032"/>
<protein>
    <submittedName>
        <fullName evidence="1">Uncharacterized protein</fullName>
    </submittedName>
</protein>
<proteinExistence type="predicted"/>
<organism evidence="1 2">
    <name type="scientific">Chondromyces apiculatus DSM 436</name>
    <dbReference type="NCBI Taxonomy" id="1192034"/>
    <lineage>
        <taxon>Bacteria</taxon>
        <taxon>Pseudomonadati</taxon>
        <taxon>Myxococcota</taxon>
        <taxon>Polyangia</taxon>
        <taxon>Polyangiales</taxon>
        <taxon>Polyangiaceae</taxon>
        <taxon>Chondromyces</taxon>
    </lineage>
</organism>
<sequence>MAAAYRRLAREPGSAARLLATLGFGQGLRFNNPYRLQTQLGATGESLSLTSPYFDLGAAALFGPADGLQHGGSLRLSIGLTGVPQQAFAPTYLIAYRGPGRVLGFGRLGASVLITPDPNVGGELGLGVGYFLTSRFALMGELVGNLFYGAATWEKQLPVYPLLSAQLGLMVDYEILP</sequence>
<dbReference type="EMBL" id="ASRX01000006">
    <property type="protein sequence ID" value="EYF08010.1"/>
    <property type="molecule type" value="Genomic_DNA"/>
</dbReference>
<dbReference type="OrthoDB" id="5510126at2"/>
<reference evidence="1 2" key="1">
    <citation type="submission" date="2013-05" db="EMBL/GenBank/DDBJ databases">
        <title>Genome assembly of Chondromyces apiculatus DSM 436.</title>
        <authorList>
            <person name="Sharma G."/>
            <person name="Khatri I."/>
            <person name="Kaur C."/>
            <person name="Mayilraj S."/>
            <person name="Subramanian S."/>
        </authorList>
    </citation>
    <scope>NUCLEOTIDE SEQUENCE [LARGE SCALE GENOMIC DNA]</scope>
    <source>
        <strain evidence="1 2">DSM 436</strain>
    </source>
</reference>